<dbReference type="InterPro" id="IPR051082">
    <property type="entry name" value="Pentapeptide-BTB/POZ_domain"/>
</dbReference>
<feature type="transmembrane region" description="Helical" evidence="2">
    <location>
        <begin position="45"/>
        <end position="64"/>
    </location>
</feature>
<dbReference type="Proteomes" id="UP000245629">
    <property type="component" value="Chromosome 2"/>
</dbReference>
<evidence type="ECO:0000256" key="2">
    <source>
        <dbReference type="SAM" id="Phobius"/>
    </source>
</evidence>
<evidence type="ECO:0000313" key="4">
    <source>
        <dbReference type="Proteomes" id="UP000245629"/>
    </source>
</evidence>
<sequence>MPPYDLPSDVAPKPAPPHPAADSAGLDKLEAALNDLSKAAAAQSLTYLLLWIYLIFTVTAVTDYDLLVEKPIKLPVFDLEVGLVKFFIGAPALFWLVQLYMVRKVAVIADAIRHYLTFAEREAAKSAGNPGAVLEALRHRVDGFVITRLLARFEAVRCGDGSGPATPPLPQALTVLAAAVTLVLAPVLLHGAFQIRFLAYQSEGITWWHRLCLMAGLALSAATAREAGLTWEDTLRALRAMLVGLFGGLVPRGAAQPKGKDGGRLDWASRRLAAMVASAILAVSLLVATTPGEFLSDGVVIEGSTLGDWLTTAGLPRTLKPRAPHTNMVAAQPGGGDTAGTIVPGPLPLNLSHRDFSGRSLRRAQLSGANLKGAVFRGANLQGADLSDAQLQSALIRETNLNDANLSSADMDGVIVYRSQMVGADMNWVNLQKSKIYETDLSKADIANANLQKCQITESTLQGANLASATLDGGNLVQVNLKGATFSDASLRKVGIYDAQMQGSDLSNAKLQGAEIFNAFLQLSDFSFAQMPGADLSRAHLEGANFFKANLMGANLSRAVLHGAYLYRSDLRGANLSGSQLQGADFSESHLQGASLDGAATWKTRAHGANITAVHFRNGAELQNEWMEEDLGYQIIQWIDQTPDKKILTPERNPSHDFYLRSYRILEFMKQANDSFGGISFHDYLQIASKAMTPTGRSVYMTDLACNVEDGDYVLKATILRLVRSDYQADAESGLTAWPLAAGIADSKGCPAAAGLSDSDRDFLDALANR</sequence>
<dbReference type="EMBL" id="CP029353">
    <property type="protein sequence ID" value="AWK86662.1"/>
    <property type="molecule type" value="Genomic_DNA"/>
</dbReference>
<dbReference type="OrthoDB" id="3034488at2"/>
<keyword evidence="2" id="KW-1133">Transmembrane helix</keyword>
<dbReference type="SUPFAM" id="SSF141571">
    <property type="entry name" value="Pentapeptide repeat-like"/>
    <property type="match status" value="2"/>
</dbReference>
<dbReference type="Pfam" id="PF00805">
    <property type="entry name" value="Pentapeptide"/>
    <property type="match status" value="4"/>
</dbReference>
<keyword evidence="4" id="KW-1185">Reference proteome</keyword>
<evidence type="ECO:0000313" key="3">
    <source>
        <dbReference type="EMBL" id="AWK86662.1"/>
    </source>
</evidence>
<dbReference type="PANTHER" id="PTHR14136">
    <property type="entry name" value="BTB_POZ DOMAIN-CONTAINING PROTEIN KCTD9"/>
    <property type="match status" value="1"/>
</dbReference>
<dbReference type="KEGG" id="azz:DEW08_10805"/>
<keyword evidence="2" id="KW-0812">Transmembrane</keyword>
<proteinExistence type="predicted"/>
<dbReference type="RefSeq" id="WP_109327016.1">
    <property type="nucleotide sequence ID" value="NZ_CP029353.1"/>
</dbReference>
<feature type="region of interest" description="Disordered" evidence="1">
    <location>
        <begin position="1"/>
        <end position="21"/>
    </location>
</feature>
<dbReference type="InterPro" id="IPR001646">
    <property type="entry name" value="5peptide_repeat"/>
</dbReference>
<evidence type="ECO:0008006" key="5">
    <source>
        <dbReference type="Google" id="ProtNLM"/>
    </source>
</evidence>
<evidence type="ECO:0000256" key="1">
    <source>
        <dbReference type="SAM" id="MobiDB-lite"/>
    </source>
</evidence>
<feature type="transmembrane region" description="Helical" evidence="2">
    <location>
        <begin position="272"/>
        <end position="289"/>
    </location>
</feature>
<dbReference type="PANTHER" id="PTHR14136:SF17">
    <property type="entry name" value="BTB_POZ DOMAIN-CONTAINING PROTEIN KCTD9"/>
    <property type="match status" value="1"/>
</dbReference>
<organism evidence="3 4">
    <name type="scientific">Azospirillum thermophilum</name>
    <dbReference type="NCBI Taxonomy" id="2202148"/>
    <lineage>
        <taxon>Bacteria</taxon>
        <taxon>Pseudomonadati</taxon>
        <taxon>Pseudomonadota</taxon>
        <taxon>Alphaproteobacteria</taxon>
        <taxon>Rhodospirillales</taxon>
        <taxon>Azospirillaceae</taxon>
        <taxon>Azospirillum</taxon>
    </lineage>
</organism>
<dbReference type="Gene3D" id="2.160.20.80">
    <property type="entry name" value="E3 ubiquitin-protein ligase SopA"/>
    <property type="match status" value="3"/>
</dbReference>
<protein>
    <recommendedName>
        <fullName evidence="5">Pentapeptide repeat-containing protein</fullName>
    </recommendedName>
</protein>
<name>A0A2S2CQB1_9PROT</name>
<feature type="transmembrane region" description="Helical" evidence="2">
    <location>
        <begin position="172"/>
        <end position="193"/>
    </location>
</feature>
<keyword evidence="2" id="KW-0472">Membrane</keyword>
<gene>
    <name evidence="3" type="ORF">DEW08_10805</name>
</gene>
<dbReference type="AlphaFoldDB" id="A0A2S2CQB1"/>
<accession>A0A2S2CQB1</accession>
<feature type="transmembrane region" description="Helical" evidence="2">
    <location>
        <begin position="76"/>
        <end position="97"/>
    </location>
</feature>
<reference evidence="4" key="1">
    <citation type="submission" date="2018-05" db="EMBL/GenBank/DDBJ databases">
        <title>Azospirillum thermophila sp. nov., a novel isolated from hot spring.</title>
        <authorList>
            <person name="Zhao Z."/>
        </authorList>
    </citation>
    <scope>NUCLEOTIDE SEQUENCE [LARGE SCALE GENOMIC DNA]</scope>
    <source>
        <strain evidence="4">CFH 70021</strain>
    </source>
</reference>